<sequence length="70" mass="7983">MHPFYNLSILENECSYPENNQNIPNPRPFFPETQNTNPLAMNLEHEAILDNNPEATNYVDSAPIPIPDSQ</sequence>
<dbReference type="Proteomes" id="UP000245591">
    <property type="component" value="Unassembled WGS sequence"/>
</dbReference>
<organism evidence="1 2">
    <name type="scientific">Smittium angustum</name>
    <dbReference type="NCBI Taxonomy" id="133377"/>
    <lineage>
        <taxon>Eukaryota</taxon>
        <taxon>Fungi</taxon>
        <taxon>Fungi incertae sedis</taxon>
        <taxon>Zoopagomycota</taxon>
        <taxon>Kickxellomycotina</taxon>
        <taxon>Harpellomycetes</taxon>
        <taxon>Harpellales</taxon>
        <taxon>Legeriomycetaceae</taxon>
        <taxon>Smittium</taxon>
    </lineage>
</organism>
<comment type="caution">
    <text evidence="1">The sequence shown here is derived from an EMBL/GenBank/DDBJ whole genome shotgun (WGS) entry which is preliminary data.</text>
</comment>
<accession>A0A2U1IWG3</accession>
<dbReference type="EMBL" id="MBFU01000945">
    <property type="protein sequence ID" value="PVZ97156.1"/>
    <property type="molecule type" value="Genomic_DNA"/>
</dbReference>
<evidence type="ECO:0000313" key="1">
    <source>
        <dbReference type="EMBL" id="PVZ97156.1"/>
    </source>
</evidence>
<proteinExistence type="predicted"/>
<gene>
    <name evidence="1" type="ORF">BB558_006889</name>
</gene>
<dbReference type="AlphaFoldDB" id="A0A2U1IWG3"/>
<reference evidence="1 2" key="1">
    <citation type="journal article" date="2018" name="MBio">
        <title>Comparative Genomics Reveals the Core Gene Toolbox for the Fungus-Insect Symbiosis.</title>
        <authorList>
            <person name="Wang Y."/>
            <person name="Stata M."/>
            <person name="Wang W."/>
            <person name="Stajich J.E."/>
            <person name="White M.M."/>
            <person name="Moncalvo J.M."/>
        </authorList>
    </citation>
    <scope>NUCLEOTIDE SEQUENCE [LARGE SCALE GENOMIC DNA]</scope>
    <source>
        <strain evidence="1 2">AUS-126-30</strain>
    </source>
</reference>
<evidence type="ECO:0000313" key="2">
    <source>
        <dbReference type="Proteomes" id="UP000245591"/>
    </source>
</evidence>
<protein>
    <submittedName>
        <fullName evidence="1">Uncharacterized protein</fullName>
    </submittedName>
</protein>
<name>A0A2U1IWG3_SMIAN</name>
<keyword evidence="2" id="KW-1185">Reference proteome</keyword>